<sequence>MSAFPPPAANTTATVDSPARPPSSDSAAPHTPNVPLLPEVTVRLGDLVPRQYRHYFSGRPERRPYTRRRYDFPGNLGFLPLVRAFLSTCAADRPSDFRDLFTLLGSELAANAIAHTYSGRPGGAFTLITRRSVDALTLLCCDEGTAIPARGRRVSGASVGIEGDAASVPERSPLQPGRLVSDADSSRGLALVDALATSWGDNGDPYYRKVWFRLDFDLTANAWNRL</sequence>
<keyword evidence="2" id="KW-0547">Nucleotide-binding</keyword>
<gene>
    <name evidence="2" type="ORF">O4U47_19115</name>
</gene>
<evidence type="ECO:0000313" key="3">
    <source>
        <dbReference type="Proteomes" id="UP001165685"/>
    </source>
</evidence>
<comment type="caution">
    <text evidence="2">The sequence shown here is derived from an EMBL/GenBank/DDBJ whole genome shotgun (WGS) entry which is preliminary data.</text>
</comment>
<reference evidence="2" key="1">
    <citation type="submission" date="2023-01" db="EMBL/GenBank/DDBJ databases">
        <title>Draft genome sequence of Nocardiopsis sp. LSu2-4 isolated from halophytes.</title>
        <authorList>
            <person name="Duangmal K."/>
            <person name="Chantavorakit T."/>
        </authorList>
    </citation>
    <scope>NUCLEOTIDE SEQUENCE</scope>
    <source>
        <strain evidence="2">LSu2-4</strain>
    </source>
</reference>
<dbReference type="SUPFAM" id="SSF55874">
    <property type="entry name" value="ATPase domain of HSP90 chaperone/DNA topoisomerase II/histidine kinase"/>
    <property type="match status" value="1"/>
</dbReference>
<keyword evidence="3" id="KW-1185">Reference proteome</keyword>
<proteinExistence type="predicted"/>
<feature type="compositionally biased region" description="Low complexity" evidence="1">
    <location>
        <begin position="9"/>
        <end position="29"/>
    </location>
</feature>
<accession>A0ABT4TPL6</accession>
<dbReference type="Gene3D" id="3.30.565.10">
    <property type="entry name" value="Histidine kinase-like ATPase, C-terminal domain"/>
    <property type="match status" value="1"/>
</dbReference>
<keyword evidence="2" id="KW-0067">ATP-binding</keyword>
<feature type="region of interest" description="Disordered" evidence="1">
    <location>
        <begin position="1"/>
        <end position="35"/>
    </location>
</feature>
<protein>
    <submittedName>
        <fullName evidence="2">ATP-binding protein</fullName>
    </submittedName>
</protein>
<dbReference type="EMBL" id="JAQFWP010000038">
    <property type="protein sequence ID" value="MDA2806628.1"/>
    <property type="molecule type" value="Genomic_DNA"/>
</dbReference>
<dbReference type="InterPro" id="IPR036890">
    <property type="entry name" value="HATPase_C_sf"/>
</dbReference>
<evidence type="ECO:0000313" key="2">
    <source>
        <dbReference type="EMBL" id="MDA2806628.1"/>
    </source>
</evidence>
<organism evidence="2 3">
    <name type="scientific">Nocardiopsis suaedae</name>
    <dbReference type="NCBI Taxonomy" id="3018444"/>
    <lineage>
        <taxon>Bacteria</taxon>
        <taxon>Bacillati</taxon>
        <taxon>Actinomycetota</taxon>
        <taxon>Actinomycetes</taxon>
        <taxon>Streptosporangiales</taxon>
        <taxon>Nocardiopsidaceae</taxon>
        <taxon>Nocardiopsis</taxon>
    </lineage>
</organism>
<name>A0ABT4TPL6_9ACTN</name>
<dbReference type="GO" id="GO:0005524">
    <property type="term" value="F:ATP binding"/>
    <property type="evidence" value="ECO:0007669"/>
    <property type="project" value="UniProtKB-KW"/>
</dbReference>
<dbReference type="RefSeq" id="WP_270679264.1">
    <property type="nucleotide sequence ID" value="NZ_JAQFWP010000038.1"/>
</dbReference>
<dbReference type="CDD" id="cd16936">
    <property type="entry name" value="HATPase_RsbW-like"/>
    <property type="match status" value="1"/>
</dbReference>
<dbReference type="Proteomes" id="UP001165685">
    <property type="component" value="Unassembled WGS sequence"/>
</dbReference>
<evidence type="ECO:0000256" key="1">
    <source>
        <dbReference type="SAM" id="MobiDB-lite"/>
    </source>
</evidence>